<dbReference type="Gene3D" id="3.40.390.10">
    <property type="entry name" value="Collagenase (Catalytic Domain)"/>
    <property type="match status" value="1"/>
</dbReference>
<proteinExistence type="predicted"/>
<dbReference type="PRINTS" id="PR00480">
    <property type="entry name" value="ASTACIN"/>
</dbReference>
<evidence type="ECO:0000256" key="15">
    <source>
        <dbReference type="SAM" id="MobiDB-lite"/>
    </source>
</evidence>
<dbReference type="PANTHER" id="PTHR10127">
    <property type="entry name" value="DISCOIDIN, CUB, EGF, LAMININ , AND ZINC METALLOPROTEASE DOMAIN CONTAINING"/>
    <property type="match status" value="1"/>
</dbReference>
<dbReference type="InterPro" id="IPR017050">
    <property type="entry name" value="Metallopeptidase_nem"/>
</dbReference>
<keyword evidence="6 13" id="KW-0378">Hydrolase</keyword>
<evidence type="ECO:0000256" key="4">
    <source>
        <dbReference type="ARBA" id="ARBA00022723"/>
    </source>
</evidence>
<dbReference type="WBParaSite" id="L893_g10972.t1">
    <property type="protein sequence ID" value="L893_g10972.t1"/>
    <property type="gene ID" value="L893_g10972"/>
</dbReference>
<dbReference type="InterPro" id="IPR034035">
    <property type="entry name" value="Astacin-like_dom"/>
</dbReference>
<keyword evidence="5" id="KW-0732">Signal</keyword>
<comment type="caution">
    <text evidence="12">Lacks conserved residue(s) required for the propagation of feature annotation.</text>
</comment>
<comment type="subcellular location">
    <subcellularLocation>
        <location evidence="1 11">Secreted</location>
    </subcellularLocation>
</comment>
<keyword evidence="18" id="KW-1185">Reference proteome</keyword>
<evidence type="ECO:0000313" key="19">
    <source>
        <dbReference type="WBParaSite" id="L893_g10972.t1"/>
    </source>
</evidence>
<dbReference type="SUPFAM" id="SSF55486">
    <property type="entry name" value="Metalloproteases ('zincins'), catalytic domain"/>
    <property type="match status" value="1"/>
</dbReference>
<feature type="region of interest" description="Disordered" evidence="15">
    <location>
        <begin position="662"/>
        <end position="686"/>
    </location>
</feature>
<dbReference type="GO" id="GO:0005576">
    <property type="term" value="C:extracellular region"/>
    <property type="evidence" value="ECO:0007669"/>
    <property type="project" value="UniProtKB-SubCell"/>
</dbReference>
<dbReference type="PANTHER" id="PTHR10127:SF780">
    <property type="entry name" value="METALLOENDOPEPTIDASE"/>
    <property type="match status" value="1"/>
</dbReference>
<feature type="compositionally biased region" description="Low complexity" evidence="15">
    <location>
        <begin position="485"/>
        <end position="541"/>
    </location>
</feature>
<protein>
    <recommendedName>
        <fullName evidence="11">Zinc metalloproteinase</fullName>
    </recommendedName>
</protein>
<dbReference type="SMART" id="SM00235">
    <property type="entry name" value="ZnMc"/>
    <property type="match status" value="1"/>
</dbReference>
<evidence type="ECO:0000256" key="13">
    <source>
        <dbReference type="PROSITE-ProRule" id="PRU01211"/>
    </source>
</evidence>
<feature type="region of interest" description="Disordered" evidence="15">
    <location>
        <begin position="471"/>
        <end position="541"/>
    </location>
</feature>
<evidence type="ECO:0000256" key="11">
    <source>
        <dbReference type="PIRNR" id="PIRNR036365"/>
    </source>
</evidence>
<dbReference type="InterPro" id="IPR000884">
    <property type="entry name" value="TSP1_rpt"/>
</dbReference>
<evidence type="ECO:0000259" key="17">
    <source>
        <dbReference type="PROSITE" id="PS51864"/>
    </source>
</evidence>
<dbReference type="GO" id="GO:0018996">
    <property type="term" value="P:molting cycle, collagen and cuticulin-based cuticle"/>
    <property type="evidence" value="ECO:0007669"/>
    <property type="project" value="InterPro"/>
</dbReference>
<accession>A0A1I7XYQ2</accession>
<evidence type="ECO:0000256" key="6">
    <source>
        <dbReference type="ARBA" id="ARBA00022801"/>
    </source>
</evidence>
<evidence type="ECO:0000256" key="14">
    <source>
        <dbReference type="RuleBase" id="RU361183"/>
    </source>
</evidence>
<comment type="cofactor">
    <cofactor evidence="13 14">
        <name>Zn(2+)</name>
        <dbReference type="ChEBI" id="CHEBI:29105"/>
    </cofactor>
    <text evidence="13 14">Binds 1 zinc ion per subunit.</text>
</comment>
<evidence type="ECO:0000256" key="1">
    <source>
        <dbReference type="ARBA" id="ARBA00004613"/>
    </source>
</evidence>
<dbReference type="PROSITE" id="PS50092">
    <property type="entry name" value="TSP1"/>
    <property type="match status" value="1"/>
</dbReference>
<evidence type="ECO:0000256" key="3">
    <source>
        <dbReference type="ARBA" id="ARBA00022670"/>
    </source>
</evidence>
<feature type="domain" description="Peptidase M12A" evidence="17">
    <location>
        <begin position="127"/>
        <end position="320"/>
    </location>
</feature>
<dbReference type="PIRSF" id="PIRSF036365">
    <property type="entry name" value="Astacin_nematoda"/>
    <property type="match status" value="1"/>
</dbReference>
<feature type="domain" description="CUB" evidence="16">
    <location>
        <begin position="354"/>
        <end position="472"/>
    </location>
</feature>
<evidence type="ECO:0000256" key="9">
    <source>
        <dbReference type="ARBA" id="ARBA00023157"/>
    </source>
</evidence>
<dbReference type="GO" id="GO:0004222">
    <property type="term" value="F:metalloendopeptidase activity"/>
    <property type="evidence" value="ECO:0007669"/>
    <property type="project" value="UniProtKB-UniRule"/>
</dbReference>
<evidence type="ECO:0000256" key="7">
    <source>
        <dbReference type="ARBA" id="ARBA00022833"/>
    </source>
</evidence>
<evidence type="ECO:0000256" key="8">
    <source>
        <dbReference type="ARBA" id="ARBA00023049"/>
    </source>
</evidence>
<evidence type="ECO:0000313" key="18">
    <source>
        <dbReference type="Proteomes" id="UP000095287"/>
    </source>
</evidence>
<dbReference type="GO" id="GO:0006508">
    <property type="term" value="P:proteolysis"/>
    <property type="evidence" value="ECO:0007669"/>
    <property type="project" value="UniProtKB-KW"/>
</dbReference>
<organism evidence="18 19">
    <name type="scientific">Steinernema glaseri</name>
    <dbReference type="NCBI Taxonomy" id="37863"/>
    <lineage>
        <taxon>Eukaryota</taxon>
        <taxon>Metazoa</taxon>
        <taxon>Ecdysozoa</taxon>
        <taxon>Nematoda</taxon>
        <taxon>Chromadorea</taxon>
        <taxon>Rhabditida</taxon>
        <taxon>Tylenchina</taxon>
        <taxon>Panagrolaimomorpha</taxon>
        <taxon>Strongyloidoidea</taxon>
        <taxon>Steinernematidae</taxon>
        <taxon>Steinernema</taxon>
    </lineage>
</organism>
<feature type="binding site" evidence="13">
    <location>
        <position position="221"/>
    </location>
    <ligand>
        <name>Zn(2+)</name>
        <dbReference type="ChEBI" id="CHEBI:29105"/>
        <note>catalytic</note>
    </ligand>
</feature>
<name>A0A1I7XYQ2_9BILA</name>
<dbReference type="GO" id="GO:0008270">
    <property type="term" value="F:zinc ion binding"/>
    <property type="evidence" value="ECO:0007669"/>
    <property type="project" value="UniProtKB-UniRule"/>
</dbReference>
<dbReference type="AlphaFoldDB" id="A0A1I7XYQ2"/>
<dbReference type="PROSITE" id="PS01180">
    <property type="entry name" value="CUB"/>
    <property type="match status" value="1"/>
</dbReference>
<reference evidence="19" key="1">
    <citation type="submission" date="2016-11" db="UniProtKB">
        <authorList>
            <consortium name="WormBaseParasite"/>
        </authorList>
    </citation>
    <scope>IDENTIFICATION</scope>
</reference>
<dbReference type="InterPro" id="IPR000859">
    <property type="entry name" value="CUB_dom"/>
</dbReference>
<dbReference type="InterPro" id="IPR001506">
    <property type="entry name" value="Peptidase_M12A"/>
</dbReference>
<feature type="active site" evidence="13">
    <location>
        <position position="218"/>
    </location>
</feature>
<keyword evidence="2 11" id="KW-0964">Secreted</keyword>
<feature type="binding site" evidence="13">
    <location>
        <position position="227"/>
    </location>
    <ligand>
        <name>Zn(2+)</name>
        <dbReference type="ChEBI" id="CHEBI:29105"/>
        <note>catalytic</note>
    </ligand>
</feature>
<evidence type="ECO:0000256" key="10">
    <source>
        <dbReference type="ARBA" id="ARBA00023180"/>
    </source>
</evidence>
<feature type="binding site" evidence="13">
    <location>
        <position position="217"/>
    </location>
    <ligand>
        <name>Zn(2+)</name>
        <dbReference type="ChEBI" id="CHEBI:29105"/>
        <note>catalytic</note>
    </ligand>
</feature>
<evidence type="ECO:0000256" key="12">
    <source>
        <dbReference type="PROSITE-ProRule" id="PRU00059"/>
    </source>
</evidence>
<evidence type="ECO:0000259" key="16">
    <source>
        <dbReference type="PROSITE" id="PS01180"/>
    </source>
</evidence>
<evidence type="ECO:0000256" key="2">
    <source>
        <dbReference type="ARBA" id="ARBA00022525"/>
    </source>
</evidence>
<dbReference type="InterPro" id="IPR024079">
    <property type="entry name" value="MetalloPept_cat_dom_sf"/>
</dbReference>
<dbReference type="CDD" id="cd04280">
    <property type="entry name" value="ZnMc_astacin_like"/>
    <property type="match status" value="1"/>
</dbReference>
<keyword evidence="8 13" id="KW-0482">Metalloprotease</keyword>
<evidence type="ECO:0000256" key="5">
    <source>
        <dbReference type="ARBA" id="ARBA00022729"/>
    </source>
</evidence>
<dbReference type="Pfam" id="PF01400">
    <property type="entry name" value="Astacin"/>
    <property type="match status" value="1"/>
</dbReference>
<dbReference type="InterPro" id="IPR006026">
    <property type="entry name" value="Peptidase_Metallo"/>
</dbReference>
<keyword evidence="4 13" id="KW-0479">Metal-binding</keyword>
<sequence length="686" mass="75971">MGCIISALCYTASLASKDDDAILSAVLPNAANEINGMPIEKYMALISRLNEVELEISGIKQKLNGAVELPTNTSEELPKDPSMSPYLYQGDILLSESQLNDVLNYAEWQLHQLKNPTTVASTGTLLNPLIERPSRRWKMPIRYRYVSADGGMDMVKQGMRLWTESTCVRFEEVRSWREPHIVIEAAGGCFSSWGYRRNQDHQVSLGVGCGIPGIVAHELGHTLGLYHTQSRTDRDEHVFINYNNVLSRQAYNFNSAPEPTTTFGIPYELGSAMHYGPISFPVYSGVTTVFTKDKRYQNTIGQREALTFYDVKIINSVYCNDVCPKQLPCMHNGYTDPLDCSKCRCPSGLAGTLCDTVQKTSKKCGEVELQATTDYQTVSFKGIGHCNYLIKGNGRKIEVIVEKYPPFIKSDQVCQQTYLEVKYKEDLGLTGARFCGRNRVQRVSFEESSDTVLLLYKGTYRNSFFSVKFRTDGPPLTTSPPLPTPEVTSTDSAITTSPTTPMTTASTPTMSSSTTEQPTTEDISTTSAPTSSSSTAATTSPAHSWSQWTPCSHHCGGCGTRQRHNTNGLLQTEHCNRSPCYSVTFYCCSPFLLASENGKYHCYKRKATPVQERIISLNSIFFNGRTDELQADLEGSGNGRTNMLQKDREVFGNERTKELLEDLEGSGNGGTNELQEDLEGSGAETP</sequence>
<keyword evidence="7 13" id="KW-0862">Zinc</keyword>
<keyword evidence="9" id="KW-1015">Disulfide bond</keyword>
<keyword evidence="3 13" id="KW-0645">Protease</keyword>
<keyword evidence="10" id="KW-0325">Glycoprotein</keyword>
<dbReference type="Proteomes" id="UP000095287">
    <property type="component" value="Unplaced"/>
</dbReference>
<dbReference type="PROSITE" id="PS51864">
    <property type="entry name" value="ASTACIN"/>
    <property type="match status" value="1"/>
</dbReference>